<proteinExistence type="predicted"/>
<keyword evidence="3" id="KW-0804">Transcription</keyword>
<evidence type="ECO:0000256" key="3">
    <source>
        <dbReference type="ARBA" id="ARBA00023163"/>
    </source>
</evidence>
<protein>
    <submittedName>
        <fullName evidence="5">Transcription factor UPBEAT1</fullName>
    </submittedName>
</protein>
<keyword evidence="4" id="KW-0539">Nucleus</keyword>
<evidence type="ECO:0000256" key="1">
    <source>
        <dbReference type="ARBA" id="ARBA00004123"/>
    </source>
</evidence>
<sequence>MFSIKKRSRCFRGAMRVNGVRVISMKRRGSIGGSRRGDVDHNGLERRVKALQELVLPDGDCVVGGLDGLFRETADYISCLQMQVKVMQNMLRVLCDPDQ</sequence>
<dbReference type="PANTHER" id="PTHR33124:SF39">
    <property type="entry name" value="TRANSCRIPTION FACTOR UPBEAT1"/>
    <property type="match status" value="1"/>
</dbReference>
<evidence type="ECO:0000256" key="2">
    <source>
        <dbReference type="ARBA" id="ARBA00023015"/>
    </source>
</evidence>
<gene>
    <name evidence="5" type="ORF">QJS04_geneDACA007046</name>
</gene>
<name>A0AAV9BKM0_ACOGR</name>
<keyword evidence="6" id="KW-1185">Reference proteome</keyword>
<reference evidence="5" key="2">
    <citation type="submission" date="2023-06" db="EMBL/GenBank/DDBJ databases">
        <authorList>
            <person name="Ma L."/>
            <person name="Liu K.-W."/>
            <person name="Li Z."/>
            <person name="Hsiao Y.-Y."/>
            <person name="Qi Y."/>
            <person name="Fu T."/>
            <person name="Tang G."/>
            <person name="Zhang D."/>
            <person name="Sun W.-H."/>
            <person name="Liu D.-K."/>
            <person name="Li Y."/>
            <person name="Chen G.-Z."/>
            <person name="Liu X.-D."/>
            <person name="Liao X.-Y."/>
            <person name="Jiang Y.-T."/>
            <person name="Yu X."/>
            <person name="Hao Y."/>
            <person name="Huang J."/>
            <person name="Zhao X.-W."/>
            <person name="Ke S."/>
            <person name="Chen Y.-Y."/>
            <person name="Wu W.-L."/>
            <person name="Hsu J.-L."/>
            <person name="Lin Y.-F."/>
            <person name="Huang M.-D."/>
            <person name="Li C.-Y."/>
            <person name="Huang L."/>
            <person name="Wang Z.-W."/>
            <person name="Zhao X."/>
            <person name="Zhong W.-Y."/>
            <person name="Peng D.-H."/>
            <person name="Ahmad S."/>
            <person name="Lan S."/>
            <person name="Zhang J.-S."/>
            <person name="Tsai W.-C."/>
            <person name="Van De Peer Y."/>
            <person name="Liu Z.-J."/>
        </authorList>
    </citation>
    <scope>NUCLEOTIDE SEQUENCE</scope>
    <source>
        <strain evidence="5">SCP</strain>
        <tissue evidence="5">Leaves</tissue>
    </source>
</reference>
<evidence type="ECO:0000313" key="6">
    <source>
        <dbReference type="Proteomes" id="UP001179952"/>
    </source>
</evidence>
<dbReference type="CDD" id="cd11444">
    <property type="entry name" value="bHLH_AtIBH1_like"/>
    <property type="match status" value="1"/>
</dbReference>
<keyword evidence="2" id="KW-0805">Transcription regulation</keyword>
<dbReference type="PANTHER" id="PTHR33124">
    <property type="entry name" value="TRANSCRIPTION FACTOR IBH1-LIKE 1"/>
    <property type="match status" value="1"/>
</dbReference>
<comment type="caution">
    <text evidence="5">The sequence shown here is derived from an EMBL/GenBank/DDBJ whole genome shotgun (WGS) entry which is preliminary data.</text>
</comment>
<organism evidence="5 6">
    <name type="scientific">Acorus gramineus</name>
    <name type="common">Dwarf sweet flag</name>
    <dbReference type="NCBI Taxonomy" id="55184"/>
    <lineage>
        <taxon>Eukaryota</taxon>
        <taxon>Viridiplantae</taxon>
        <taxon>Streptophyta</taxon>
        <taxon>Embryophyta</taxon>
        <taxon>Tracheophyta</taxon>
        <taxon>Spermatophyta</taxon>
        <taxon>Magnoliopsida</taxon>
        <taxon>Liliopsida</taxon>
        <taxon>Acoraceae</taxon>
        <taxon>Acorus</taxon>
    </lineage>
</organism>
<accession>A0AAV9BKM0</accession>
<dbReference type="GO" id="GO:0006355">
    <property type="term" value="P:regulation of DNA-templated transcription"/>
    <property type="evidence" value="ECO:0007669"/>
    <property type="project" value="InterPro"/>
</dbReference>
<dbReference type="EMBL" id="JAUJYN010000002">
    <property type="protein sequence ID" value="KAK1277075.1"/>
    <property type="molecule type" value="Genomic_DNA"/>
</dbReference>
<evidence type="ECO:0000256" key="4">
    <source>
        <dbReference type="ARBA" id="ARBA00023242"/>
    </source>
</evidence>
<dbReference type="Proteomes" id="UP001179952">
    <property type="component" value="Unassembled WGS sequence"/>
</dbReference>
<dbReference type="AlphaFoldDB" id="A0AAV9BKM0"/>
<reference evidence="5" key="1">
    <citation type="journal article" date="2023" name="Nat. Commun.">
        <title>Diploid and tetraploid genomes of Acorus and the evolution of monocots.</title>
        <authorList>
            <person name="Ma L."/>
            <person name="Liu K.W."/>
            <person name="Li Z."/>
            <person name="Hsiao Y.Y."/>
            <person name="Qi Y."/>
            <person name="Fu T."/>
            <person name="Tang G.D."/>
            <person name="Zhang D."/>
            <person name="Sun W.H."/>
            <person name="Liu D.K."/>
            <person name="Li Y."/>
            <person name="Chen G.Z."/>
            <person name="Liu X.D."/>
            <person name="Liao X.Y."/>
            <person name="Jiang Y.T."/>
            <person name="Yu X."/>
            <person name="Hao Y."/>
            <person name="Huang J."/>
            <person name="Zhao X.W."/>
            <person name="Ke S."/>
            <person name="Chen Y.Y."/>
            <person name="Wu W.L."/>
            <person name="Hsu J.L."/>
            <person name="Lin Y.F."/>
            <person name="Huang M.D."/>
            <person name="Li C.Y."/>
            <person name="Huang L."/>
            <person name="Wang Z.W."/>
            <person name="Zhao X."/>
            <person name="Zhong W.Y."/>
            <person name="Peng D.H."/>
            <person name="Ahmad S."/>
            <person name="Lan S."/>
            <person name="Zhang J.S."/>
            <person name="Tsai W.C."/>
            <person name="Van de Peer Y."/>
            <person name="Liu Z.J."/>
        </authorList>
    </citation>
    <scope>NUCLEOTIDE SEQUENCE</scope>
    <source>
        <strain evidence="5">SCP</strain>
    </source>
</reference>
<dbReference type="GO" id="GO:0005634">
    <property type="term" value="C:nucleus"/>
    <property type="evidence" value="ECO:0007669"/>
    <property type="project" value="UniProtKB-SubCell"/>
</dbReference>
<dbReference type="InterPro" id="IPR044549">
    <property type="entry name" value="bHLH_AtIBH1-like"/>
</dbReference>
<evidence type="ECO:0000313" key="5">
    <source>
        <dbReference type="EMBL" id="KAK1277075.1"/>
    </source>
</evidence>
<dbReference type="InterPro" id="IPR044660">
    <property type="entry name" value="IBH1-like"/>
</dbReference>
<comment type="subcellular location">
    <subcellularLocation>
        <location evidence="1">Nucleus</location>
    </subcellularLocation>
</comment>